<reference evidence="10" key="1">
    <citation type="submission" date="2018-02" db="EMBL/GenBank/DDBJ databases">
        <title>Genome sequence of Candidatus Liberibacter europaeus.</title>
        <authorList>
            <person name="Frampton R.A."/>
            <person name="Thompson S.M."/>
            <person name="David C."/>
            <person name="Addison S.M."/>
            <person name="Smith G.R."/>
        </authorList>
    </citation>
    <scope>NUCLEOTIDE SEQUENCE [LARGE SCALE GENOMIC DNA]</scope>
</reference>
<sequence length="219" mass="24202">MKTAIVQIPGMNRDSDVFMAIKKIVGTTPTLVWQDETTIPDVDLIIIPGGFSYGDYLRCGAIAARTPIMQAVKKKAQQGVRVLGICNGFQILLEIHLLPGVLMRNTSLKFVCKQVSVEVVNSRTPFTNSYEMNQVVKYYVAHHDGNYFIDPEGLKEIKDNNQIVFRYASGNNPNGSLCDIAGIVNRQGNVLGMMPHPENMIEEIHGCTDGQGIFTSLLN</sequence>
<evidence type="ECO:0000256" key="3">
    <source>
        <dbReference type="ARBA" id="ARBA00022741"/>
    </source>
</evidence>
<dbReference type="PROSITE" id="PS51273">
    <property type="entry name" value="GATASE_TYPE_1"/>
    <property type="match status" value="1"/>
</dbReference>
<name>A0A2T4VYC2_9HYPH</name>
<keyword evidence="6 8" id="KW-0067">ATP-binding</keyword>
<dbReference type="InterPro" id="IPR029062">
    <property type="entry name" value="Class_I_gatase-like"/>
</dbReference>
<evidence type="ECO:0000256" key="2">
    <source>
        <dbReference type="ARBA" id="ARBA00022598"/>
    </source>
</evidence>
<evidence type="ECO:0000313" key="10">
    <source>
        <dbReference type="Proteomes" id="UP000240811"/>
    </source>
</evidence>
<evidence type="ECO:0000256" key="1">
    <source>
        <dbReference type="ARBA" id="ARBA00022490"/>
    </source>
</evidence>
<gene>
    <name evidence="8" type="primary">purQ</name>
    <name evidence="9" type="ORF">C4617_02965</name>
</gene>
<dbReference type="UniPathway" id="UPA00074">
    <property type="reaction ID" value="UER00128"/>
</dbReference>
<proteinExistence type="inferred from homology"/>
<comment type="subunit">
    <text evidence="8">Part of the FGAM synthase complex composed of 1 PurL, 1 PurQ and 2 PurS subunits.</text>
</comment>
<dbReference type="GO" id="GO:0005524">
    <property type="term" value="F:ATP binding"/>
    <property type="evidence" value="ECO:0007669"/>
    <property type="project" value="UniProtKB-KW"/>
</dbReference>
<evidence type="ECO:0000256" key="6">
    <source>
        <dbReference type="ARBA" id="ARBA00022840"/>
    </source>
</evidence>
<keyword evidence="1 8" id="KW-0963">Cytoplasm</keyword>
<dbReference type="GO" id="GO:0006189">
    <property type="term" value="P:'de novo' IMP biosynthetic process"/>
    <property type="evidence" value="ECO:0007669"/>
    <property type="project" value="UniProtKB-UniRule"/>
</dbReference>
<accession>A0A2T4VYC2</accession>
<dbReference type="GO" id="GO:0004359">
    <property type="term" value="F:glutaminase activity"/>
    <property type="evidence" value="ECO:0007669"/>
    <property type="project" value="UniProtKB-EC"/>
</dbReference>
<feature type="active site" evidence="8">
    <location>
        <position position="196"/>
    </location>
</feature>
<comment type="catalytic activity">
    <reaction evidence="8">
        <text>L-glutamine + H2O = L-glutamate + NH4(+)</text>
        <dbReference type="Rhea" id="RHEA:15889"/>
        <dbReference type="ChEBI" id="CHEBI:15377"/>
        <dbReference type="ChEBI" id="CHEBI:28938"/>
        <dbReference type="ChEBI" id="CHEBI:29985"/>
        <dbReference type="ChEBI" id="CHEBI:58359"/>
        <dbReference type="EC" id="3.5.1.2"/>
    </reaction>
</comment>
<dbReference type="SUPFAM" id="SSF52317">
    <property type="entry name" value="Class I glutamine amidotransferase-like"/>
    <property type="match status" value="1"/>
</dbReference>
<dbReference type="GO" id="GO:0004642">
    <property type="term" value="F:phosphoribosylformylglycinamidine synthase activity"/>
    <property type="evidence" value="ECO:0007669"/>
    <property type="project" value="UniProtKB-UniRule"/>
</dbReference>
<comment type="pathway">
    <text evidence="8">Purine metabolism; IMP biosynthesis via de novo pathway; 5-amino-1-(5-phospho-D-ribosyl)imidazole from N(2)-formyl-N(1)-(5-phospho-D-ribosyl)glycinamide: step 1/2.</text>
</comment>
<comment type="catalytic activity">
    <reaction evidence="8">
        <text>N(2)-formyl-N(1)-(5-phospho-beta-D-ribosyl)glycinamide + L-glutamine + ATP + H2O = 2-formamido-N(1)-(5-O-phospho-beta-D-ribosyl)acetamidine + L-glutamate + ADP + phosphate + H(+)</text>
        <dbReference type="Rhea" id="RHEA:17129"/>
        <dbReference type="ChEBI" id="CHEBI:15377"/>
        <dbReference type="ChEBI" id="CHEBI:15378"/>
        <dbReference type="ChEBI" id="CHEBI:29985"/>
        <dbReference type="ChEBI" id="CHEBI:30616"/>
        <dbReference type="ChEBI" id="CHEBI:43474"/>
        <dbReference type="ChEBI" id="CHEBI:58359"/>
        <dbReference type="ChEBI" id="CHEBI:147286"/>
        <dbReference type="ChEBI" id="CHEBI:147287"/>
        <dbReference type="ChEBI" id="CHEBI:456216"/>
        <dbReference type="EC" id="6.3.5.3"/>
    </reaction>
</comment>
<protein>
    <recommendedName>
        <fullName evidence="8">Phosphoribosylformylglycinamidine synthase subunit PurQ</fullName>
        <shortName evidence="8">FGAM synthase</shortName>
        <ecNumber evidence="8">6.3.5.3</ecNumber>
    </recommendedName>
    <alternativeName>
        <fullName evidence="8">Formylglycinamide ribonucleotide amidotransferase subunit I</fullName>
        <shortName evidence="8">FGAR amidotransferase I</shortName>
        <shortName evidence="8">FGAR-AT I</shortName>
    </alternativeName>
    <alternativeName>
        <fullName evidence="8">Glutaminase PurQ</fullName>
        <ecNumber evidence="8">3.5.1.2</ecNumber>
    </alternativeName>
    <alternativeName>
        <fullName evidence="8">Phosphoribosylformylglycinamidine synthase subunit I</fullName>
    </alternativeName>
</protein>
<dbReference type="EMBL" id="PSQJ01000002">
    <property type="protein sequence ID" value="PTL86775.1"/>
    <property type="molecule type" value="Genomic_DNA"/>
</dbReference>
<keyword evidence="4 8" id="KW-0658">Purine biosynthesis</keyword>
<dbReference type="NCBIfam" id="TIGR01737">
    <property type="entry name" value="FGAM_synth_I"/>
    <property type="match status" value="1"/>
</dbReference>
<dbReference type="EC" id="6.3.5.3" evidence="8"/>
<dbReference type="EC" id="3.5.1.2" evidence="8"/>
<comment type="subcellular location">
    <subcellularLocation>
        <location evidence="8">Cytoplasm</location>
    </subcellularLocation>
</comment>
<feature type="active site" description="Nucleophile" evidence="8">
    <location>
        <position position="86"/>
    </location>
</feature>
<dbReference type="PIRSF" id="PIRSF001586">
    <property type="entry name" value="FGAM_synth_I"/>
    <property type="match status" value="1"/>
</dbReference>
<evidence type="ECO:0000256" key="8">
    <source>
        <dbReference type="HAMAP-Rule" id="MF_00421"/>
    </source>
</evidence>
<dbReference type="NCBIfam" id="NF002957">
    <property type="entry name" value="PRK03619.1"/>
    <property type="match status" value="1"/>
</dbReference>
<organism evidence="9 10">
    <name type="scientific">Candidatus Liberibacter europaeus</name>
    <dbReference type="NCBI Taxonomy" id="744859"/>
    <lineage>
        <taxon>Bacteria</taxon>
        <taxon>Pseudomonadati</taxon>
        <taxon>Pseudomonadota</taxon>
        <taxon>Alphaproteobacteria</taxon>
        <taxon>Hyphomicrobiales</taxon>
        <taxon>Rhizobiaceae</taxon>
        <taxon>Liberibacter</taxon>
    </lineage>
</organism>
<dbReference type="CDD" id="cd01740">
    <property type="entry name" value="GATase1_FGAR_AT"/>
    <property type="match status" value="1"/>
</dbReference>
<keyword evidence="2 8" id="KW-0436">Ligase</keyword>
<feature type="active site" evidence="8">
    <location>
        <position position="198"/>
    </location>
</feature>
<comment type="caution">
    <text evidence="9">The sequence shown here is derived from an EMBL/GenBank/DDBJ whole genome shotgun (WGS) entry which is preliminary data.</text>
</comment>
<dbReference type="GO" id="GO:0005737">
    <property type="term" value="C:cytoplasm"/>
    <property type="evidence" value="ECO:0007669"/>
    <property type="project" value="UniProtKB-SubCell"/>
</dbReference>
<evidence type="ECO:0000256" key="4">
    <source>
        <dbReference type="ARBA" id="ARBA00022755"/>
    </source>
</evidence>
<keyword evidence="3 8" id="KW-0547">Nucleotide-binding</keyword>
<evidence type="ECO:0000256" key="7">
    <source>
        <dbReference type="ARBA" id="ARBA00022962"/>
    </source>
</evidence>
<dbReference type="PANTHER" id="PTHR47552">
    <property type="entry name" value="PHOSPHORIBOSYLFORMYLGLYCINAMIDINE SYNTHASE SUBUNIT PURQ"/>
    <property type="match status" value="1"/>
</dbReference>
<keyword evidence="7 8" id="KW-0315">Glutamine amidotransferase</keyword>
<evidence type="ECO:0000256" key="5">
    <source>
        <dbReference type="ARBA" id="ARBA00022801"/>
    </source>
</evidence>
<keyword evidence="5 8" id="KW-0378">Hydrolase</keyword>
<dbReference type="PANTHER" id="PTHR47552:SF1">
    <property type="entry name" value="PHOSPHORIBOSYLFORMYLGLYCINAMIDINE SYNTHASE SUBUNIT PURQ"/>
    <property type="match status" value="1"/>
</dbReference>
<comment type="function">
    <text evidence="8">Part of the phosphoribosylformylglycinamidine synthase complex involved in the purines biosynthetic pathway. Catalyzes the ATP-dependent conversion of formylglycinamide ribonucleotide (FGAR) and glutamine to yield formylglycinamidine ribonucleotide (FGAM) and glutamate. The FGAM synthase complex is composed of three subunits. PurQ produces an ammonia molecule by converting glutamine to glutamate. PurL transfers the ammonia molecule to FGAR to form FGAM in an ATP-dependent manner. PurS interacts with PurQ and PurL and is thought to assist in the transfer of the ammonia molecule from PurQ to PurL.</text>
</comment>
<dbReference type="HAMAP" id="MF_00421">
    <property type="entry name" value="PurQ"/>
    <property type="match status" value="1"/>
</dbReference>
<dbReference type="AlphaFoldDB" id="A0A2T4VYC2"/>
<dbReference type="Proteomes" id="UP000240811">
    <property type="component" value="Unassembled WGS sequence"/>
</dbReference>
<dbReference type="Gene3D" id="3.40.50.880">
    <property type="match status" value="1"/>
</dbReference>
<evidence type="ECO:0000313" key="9">
    <source>
        <dbReference type="EMBL" id="PTL86775.1"/>
    </source>
</evidence>
<dbReference type="Pfam" id="PF13507">
    <property type="entry name" value="GATase_5"/>
    <property type="match status" value="1"/>
</dbReference>
<dbReference type="SMART" id="SM01211">
    <property type="entry name" value="GATase_5"/>
    <property type="match status" value="1"/>
</dbReference>
<dbReference type="InterPro" id="IPR010075">
    <property type="entry name" value="PRibForGlyAmidine_synth_PurQ"/>
</dbReference>